<dbReference type="EMBL" id="ASSJ01000050">
    <property type="protein sequence ID" value="ERN41310.1"/>
    <property type="molecule type" value="Genomic_DNA"/>
</dbReference>
<proteinExistence type="predicted"/>
<dbReference type="PATRIC" id="fig|582515.4.peg.2373"/>
<dbReference type="SUPFAM" id="SSF53383">
    <property type="entry name" value="PLP-dependent transferases"/>
    <property type="match status" value="1"/>
</dbReference>
<evidence type="ECO:0000313" key="2">
    <source>
        <dbReference type="EMBL" id="ERN41310.1"/>
    </source>
</evidence>
<dbReference type="RefSeq" id="WP_022607138.1">
    <property type="nucleotide sequence ID" value="NZ_ASSJ01000050.1"/>
</dbReference>
<gene>
    <name evidence="2" type="ORF">KR51_00021120</name>
</gene>
<dbReference type="PANTHER" id="PTHR43586:SF4">
    <property type="entry name" value="ISOPENICILLIN N EPIMERASE"/>
    <property type="match status" value="1"/>
</dbReference>
<dbReference type="InParanoid" id="U5DNM8"/>
<dbReference type="Proteomes" id="UP000016960">
    <property type="component" value="Unassembled WGS sequence"/>
</dbReference>
<dbReference type="GO" id="GO:0016829">
    <property type="term" value="F:lyase activity"/>
    <property type="evidence" value="ECO:0007669"/>
    <property type="project" value="UniProtKB-KW"/>
</dbReference>
<reference evidence="2 3" key="1">
    <citation type="submission" date="2013-05" db="EMBL/GenBank/DDBJ databases">
        <title>Draft genome sequence of Rubidibacter lacunae KORDI 51-2.</title>
        <authorList>
            <person name="Choi D.H."/>
            <person name="Noh J.H."/>
            <person name="Kwon K.-K."/>
            <person name="Lee J.-H."/>
            <person name="Ryu J.-Y."/>
        </authorList>
    </citation>
    <scope>NUCLEOTIDE SEQUENCE [LARGE SCALE GENOMIC DNA]</scope>
    <source>
        <strain evidence="2 3">KORDI 51-2</strain>
    </source>
</reference>
<dbReference type="InterPro" id="IPR015424">
    <property type="entry name" value="PyrdxlP-dep_Trfase"/>
</dbReference>
<dbReference type="InterPro" id="IPR015422">
    <property type="entry name" value="PyrdxlP-dep_Trfase_small"/>
</dbReference>
<sequence length="386" mass="42243">MIASEFDRHRQEFPSLDDKVFFNFGGQGPLPRAALDAIVDAYDKIQREGPFGESVNAWLQEQSALTRQAIAAELGTSAAAIALTENVTAGCNIALWGTHWQAGDRVLLTDCEHPGIIAAVQEISARFGVAIDVCSVLDTLNDGDPVVTIARGLQDKTRMVVLSHLLWNTGQVLPLAAISALCRDRGVRVMVDAAQSVGSLPLDLDAIGADYYAFTGHKWLCGPAGVGGLFVRPEILSELSPTFIGWRGITIDRGGQPTGWQPDSRRYELATSAYPQYIGLSAAIATHNRWGTPAERYARICDLSEHLWERLSELGGLRCLRSRPPEAGLVSFQLESGKHARLVRSLENDGFFLRTIAHPDCVRACTHYLTREDEIDRLVEAIGKRL</sequence>
<evidence type="ECO:0000313" key="3">
    <source>
        <dbReference type="Proteomes" id="UP000016960"/>
    </source>
</evidence>
<dbReference type="Gene3D" id="3.90.1150.10">
    <property type="entry name" value="Aspartate Aminotransferase, domain 1"/>
    <property type="match status" value="1"/>
</dbReference>
<dbReference type="InterPro" id="IPR000192">
    <property type="entry name" value="Aminotrans_V_dom"/>
</dbReference>
<protein>
    <submittedName>
        <fullName evidence="2">Selenocysteine lyase</fullName>
    </submittedName>
</protein>
<dbReference type="PANTHER" id="PTHR43586">
    <property type="entry name" value="CYSTEINE DESULFURASE"/>
    <property type="match status" value="1"/>
</dbReference>
<evidence type="ECO:0000259" key="1">
    <source>
        <dbReference type="Pfam" id="PF00266"/>
    </source>
</evidence>
<keyword evidence="2" id="KW-0456">Lyase</keyword>
<comment type="caution">
    <text evidence="2">The sequence shown here is derived from an EMBL/GenBank/DDBJ whole genome shotgun (WGS) entry which is preliminary data.</text>
</comment>
<dbReference type="Gene3D" id="3.40.640.10">
    <property type="entry name" value="Type I PLP-dependent aspartate aminotransferase-like (Major domain)"/>
    <property type="match status" value="1"/>
</dbReference>
<dbReference type="AlphaFoldDB" id="U5DNM8"/>
<dbReference type="InterPro" id="IPR015421">
    <property type="entry name" value="PyrdxlP-dep_Trfase_major"/>
</dbReference>
<dbReference type="Pfam" id="PF00266">
    <property type="entry name" value="Aminotran_5"/>
    <property type="match status" value="1"/>
</dbReference>
<name>U5DNM8_9CHRO</name>
<dbReference type="STRING" id="582515.KR51_00021120"/>
<feature type="domain" description="Aminotransferase class V" evidence="1">
    <location>
        <begin position="30"/>
        <end position="355"/>
    </location>
</feature>
<accession>U5DNM8</accession>
<dbReference type="eggNOG" id="COG0520">
    <property type="taxonomic scope" value="Bacteria"/>
</dbReference>
<organism evidence="2 3">
    <name type="scientific">Rubidibacter lacunae KORDI 51-2</name>
    <dbReference type="NCBI Taxonomy" id="582515"/>
    <lineage>
        <taxon>Bacteria</taxon>
        <taxon>Bacillati</taxon>
        <taxon>Cyanobacteriota</taxon>
        <taxon>Cyanophyceae</taxon>
        <taxon>Oscillatoriophycideae</taxon>
        <taxon>Chroococcales</taxon>
        <taxon>Aphanothecaceae</taxon>
        <taxon>Rubidibacter</taxon>
    </lineage>
</organism>
<keyword evidence="3" id="KW-1185">Reference proteome</keyword>